<reference evidence="5" key="1">
    <citation type="submission" date="2022-01" db="EMBL/GenBank/DDBJ databases">
        <authorList>
            <person name="King R."/>
        </authorList>
    </citation>
    <scope>NUCLEOTIDE SEQUENCE</scope>
</reference>
<dbReference type="GO" id="GO:0016614">
    <property type="term" value="F:oxidoreductase activity, acting on CH-OH group of donors"/>
    <property type="evidence" value="ECO:0007669"/>
    <property type="project" value="InterPro"/>
</dbReference>
<dbReference type="PROSITE" id="PS00623">
    <property type="entry name" value="GMC_OXRED_1"/>
    <property type="match status" value="1"/>
</dbReference>
<evidence type="ECO:0000313" key="5">
    <source>
        <dbReference type="EMBL" id="CAG9831006.1"/>
    </source>
</evidence>
<dbReference type="InterPro" id="IPR000172">
    <property type="entry name" value="GMC_OxRdtase_N"/>
</dbReference>
<dbReference type="OrthoDB" id="269227at2759"/>
<feature type="domain" description="Glucose-methanol-choline oxidoreductase N-terminal" evidence="4">
    <location>
        <begin position="313"/>
        <end position="327"/>
    </location>
</feature>
<evidence type="ECO:0000256" key="1">
    <source>
        <dbReference type="ARBA" id="ARBA00010790"/>
    </source>
</evidence>
<comment type="similarity">
    <text evidence="1 2">Belongs to the GMC oxidoreductase family.</text>
</comment>
<dbReference type="Proteomes" id="UP001153709">
    <property type="component" value="Chromosome 3"/>
</dbReference>
<dbReference type="InterPro" id="IPR036188">
    <property type="entry name" value="FAD/NAD-bd_sf"/>
</dbReference>
<dbReference type="PANTHER" id="PTHR11552">
    <property type="entry name" value="GLUCOSE-METHANOL-CHOLINE GMC OXIDOREDUCTASE"/>
    <property type="match status" value="1"/>
</dbReference>
<dbReference type="PANTHER" id="PTHR11552:SF215">
    <property type="entry name" value="FI02019P"/>
    <property type="match status" value="1"/>
</dbReference>
<feature type="domain" description="Glucose-methanol-choline oxidoreductase N-terminal" evidence="3">
    <location>
        <begin position="138"/>
        <end position="161"/>
    </location>
</feature>
<dbReference type="AlphaFoldDB" id="A0A9N9SSS0"/>
<keyword evidence="2" id="KW-0274">FAD</keyword>
<dbReference type="InterPro" id="IPR012132">
    <property type="entry name" value="GMC_OxRdtase"/>
</dbReference>
<gene>
    <name evidence="5" type="ORF">DIABBA_LOCUS4644</name>
</gene>
<dbReference type="EMBL" id="OU898278">
    <property type="protein sequence ID" value="CAG9831006.1"/>
    <property type="molecule type" value="Genomic_DNA"/>
</dbReference>
<dbReference type="Pfam" id="PF00732">
    <property type="entry name" value="GMC_oxred_N"/>
    <property type="match status" value="1"/>
</dbReference>
<keyword evidence="6" id="KW-1185">Reference proteome</keyword>
<proteinExistence type="inferred from homology"/>
<dbReference type="Gene3D" id="3.50.50.60">
    <property type="entry name" value="FAD/NAD(P)-binding domain"/>
    <property type="match status" value="2"/>
</dbReference>
<name>A0A9N9SSS0_DIABA</name>
<dbReference type="PROSITE" id="PS00624">
    <property type="entry name" value="GMC_OXRED_2"/>
    <property type="match status" value="1"/>
</dbReference>
<protein>
    <recommendedName>
        <fullName evidence="3 4">Glucose-methanol-choline oxidoreductase N-terminal domain-containing protein</fullName>
    </recommendedName>
</protein>
<evidence type="ECO:0000313" key="6">
    <source>
        <dbReference type="Proteomes" id="UP001153709"/>
    </source>
</evidence>
<evidence type="ECO:0000256" key="2">
    <source>
        <dbReference type="RuleBase" id="RU003968"/>
    </source>
</evidence>
<dbReference type="SUPFAM" id="SSF51905">
    <property type="entry name" value="FAD/NAD(P)-binding domain"/>
    <property type="match status" value="1"/>
</dbReference>
<evidence type="ECO:0000259" key="4">
    <source>
        <dbReference type="PROSITE" id="PS00624"/>
    </source>
</evidence>
<dbReference type="GO" id="GO:0050660">
    <property type="term" value="F:flavin adenine dinucleotide binding"/>
    <property type="evidence" value="ECO:0007669"/>
    <property type="project" value="InterPro"/>
</dbReference>
<evidence type="ECO:0000259" key="3">
    <source>
        <dbReference type="PROSITE" id="PS00623"/>
    </source>
</evidence>
<sequence>MDTLSAYIPDIVSLENIQGAVGYLFLASILRLFSLKSNLGSKQDYPEDYGPKLQDGDEFDFIVIGAGSAGSVVANKLSENTDWRVLVLEAGGYPSVLSDIPAFLFSLQGSDEDCRIKPNLRKHHVWLTKMGNVVGQEGKVLGGTSTINAMLYMRGDKRDYDHWAELGNIGWDWNSVLEHYKQLENMQYLHASDQYGRDGLLKLTKYDSGHPITQAITEANELLGYPVLAEENPDRPLGSIVGSMTISEGARENSAKAFLGRIKDRANLYSALHSYVQKIVIDPETKSAKAVEVKIGKKLVTLKAKKEIILSAGAINSPQVLMLSGLGPKKHLQELGIPLIKNLPVGHNLEDHVVHTGFDVSLKLESLLTNNKLETIYKYFRYNEGELATISMTNLLNFINTKNDSSYPNICYHYLFCPPSDPYLLPELARASGLTDEIFLSKNDAAYSRPFLSFYSTLLNPKI</sequence>
<keyword evidence="2" id="KW-0285">Flavoprotein</keyword>
<accession>A0A9N9SSS0</accession>
<organism evidence="5 6">
    <name type="scientific">Diabrotica balteata</name>
    <name type="common">Banded cucumber beetle</name>
    <dbReference type="NCBI Taxonomy" id="107213"/>
    <lineage>
        <taxon>Eukaryota</taxon>
        <taxon>Metazoa</taxon>
        <taxon>Ecdysozoa</taxon>
        <taxon>Arthropoda</taxon>
        <taxon>Hexapoda</taxon>
        <taxon>Insecta</taxon>
        <taxon>Pterygota</taxon>
        <taxon>Neoptera</taxon>
        <taxon>Endopterygota</taxon>
        <taxon>Coleoptera</taxon>
        <taxon>Polyphaga</taxon>
        <taxon>Cucujiformia</taxon>
        <taxon>Chrysomeloidea</taxon>
        <taxon>Chrysomelidae</taxon>
        <taxon>Galerucinae</taxon>
        <taxon>Diabroticina</taxon>
        <taxon>Diabroticites</taxon>
        <taxon>Diabrotica</taxon>
    </lineage>
</organism>